<gene>
    <name evidence="6" type="ORF">BO80DRAFT_425995</name>
</gene>
<dbReference type="Pfam" id="PF00172">
    <property type="entry name" value="Zn_clus"/>
    <property type="match status" value="1"/>
</dbReference>
<evidence type="ECO:0000256" key="1">
    <source>
        <dbReference type="ARBA" id="ARBA00023015"/>
    </source>
</evidence>
<keyword evidence="1" id="KW-0805">Transcription regulation</keyword>
<proteinExistence type="predicted"/>
<dbReference type="PROSITE" id="PS50048">
    <property type="entry name" value="ZN2_CY6_FUNGAL_2"/>
    <property type="match status" value="1"/>
</dbReference>
<dbReference type="GeneID" id="37224517"/>
<protein>
    <recommendedName>
        <fullName evidence="5">Zn(2)-C6 fungal-type domain-containing protein</fullName>
    </recommendedName>
</protein>
<evidence type="ECO:0000313" key="6">
    <source>
        <dbReference type="EMBL" id="RAK99901.1"/>
    </source>
</evidence>
<keyword evidence="7" id="KW-1185">Reference proteome</keyword>
<dbReference type="SUPFAM" id="SSF57701">
    <property type="entry name" value="Zn2/Cys6 DNA-binding domain"/>
    <property type="match status" value="1"/>
</dbReference>
<feature type="domain" description="Zn(2)-C6 fungal-type" evidence="5">
    <location>
        <begin position="9"/>
        <end position="37"/>
    </location>
</feature>
<dbReference type="PANTHER" id="PTHR38791">
    <property type="entry name" value="ZN(II)2CYS6 TRANSCRIPTION FACTOR (EUROFUNG)-RELATED-RELATED"/>
    <property type="match status" value="1"/>
</dbReference>
<keyword evidence="3" id="KW-0804">Transcription</keyword>
<keyword evidence="4" id="KW-0539">Nucleus</keyword>
<dbReference type="CDD" id="cd00067">
    <property type="entry name" value="GAL4"/>
    <property type="match status" value="1"/>
</dbReference>
<dbReference type="SMART" id="SM00066">
    <property type="entry name" value="GAL4"/>
    <property type="match status" value="1"/>
</dbReference>
<evidence type="ECO:0000256" key="4">
    <source>
        <dbReference type="ARBA" id="ARBA00023242"/>
    </source>
</evidence>
<organism evidence="6 7">
    <name type="scientific">Aspergillus ibericus CBS 121593</name>
    <dbReference type="NCBI Taxonomy" id="1448316"/>
    <lineage>
        <taxon>Eukaryota</taxon>
        <taxon>Fungi</taxon>
        <taxon>Dikarya</taxon>
        <taxon>Ascomycota</taxon>
        <taxon>Pezizomycotina</taxon>
        <taxon>Eurotiomycetes</taxon>
        <taxon>Eurotiomycetidae</taxon>
        <taxon>Eurotiales</taxon>
        <taxon>Aspergillaceae</taxon>
        <taxon>Aspergillus</taxon>
        <taxon>Aspergillus subgen. Circumdati</taxon>
    </lineage>
</organism>
<dbReference type="GO" id="GO:0000981">
    <property type="term" value="F:DNA-binding transcription factor activity, RNA polymerase II-specific"/>
    <property type="evidence" value="ECO:0007669"/>
    <property type="project" value="InterPro"/>
</dbReference>
<dbReference type="OrthoDB" id="3525185at2759"/>
<keyword evidence="2" id="KW-0238">DNA-binding</keyword>
<dbReference type="RefSeq" id="XP_025574229.1">
    <property type="nucleotide sequence ID" value="XM_025719652.1"/>
</dbReference>
<evidence type="ECO:0000313" key="7">
    <source>
        <dbReference type="Proteomes" id="UP000249402"/>
    </source>
</evidence>
<name>A0A395GWE0_9EURO</name>
<evidence type="ECO:0000256" key="3">
    <source>
        <dbReference type="ARBA" id="ARBA00023163"/>
    </source>
</evidence>
<accession>A0A395GWE0</accession>
<evidence type="ECO:0000256" key="2">
    <source>
        <dbReference type="ARBA" id="ARBA00023125"/>
    </source>
</evidence>
<dbReference type="STRING" id="1448316.A0A395GWE0"/>
<dbReference type="VEuPathDB" id="FungiDB:BO80DRAFT_425995"/>
<dbReference type="Proteomes" id="UP000249402">
    <property type="component" value="Unassembled WGS sequence"/>
</dbReference>
<sequence length="499" mass="55791">MVYSGPSRGCETCRWRKKKCDEARPSCIRCLKSNRTCKGYVDQATSKLAFRYVIPDSVQSPPQPKSMARKCSLPARVPAPGTNFLPDDASPMEETDDGIEELALRAFFHDYCVTSTNHTISRGFLNGLEPMVLRCGLWSDYAKACKAVAFASHGIKLHRPSLLRKAQTLYDELISSLARVMSLVNSSLLSAEVPTVVMLLGLYEMIVADEIYPRYHQVHAGGMAAMLRIESSPLGLVKAAQSGHPLLTRGMSQGPFFVPYIGNEHQELDSILHDTYGIWGKMNLFLADDVEALYLLQEEALLINQRFLQWQDSVPTDFMPTTVGHLPPRSSATAPTVGHWPGPIDVYFDLYTAAVWNITRVARCFLIDIITKISDTLQDGRDYTREKIDADRLLKELLSSIPYHLTECLPDFLRHMSKVSDIQTPGRAAGGLLLMHPIYLLCQLSIVSLEIREYLTRCLEWIGMNMGVGQASLLAKQSKEPRVDDLLSGCMIIWTGFLL</sequence>
<dbReference type="InterPro" id="IPR036864">
    <property type="entry name" value="Zn2-C6_fun-type_DNA-bd_sf"/>
</dbReference>
<dbReference type="Gene3D" id="4.10.240.10">
    <property type="entry name" value="Zn(2)-C6 fungal-type DNA-binding domain"/>
    <property type="match status" value="1"/>
</dbReference>
<evidence type="ECO:0000259" key="5">
    <source>
        <dbReference type="PROSITE" id="PS50048"/>
    </source>
</evidence>
<dbReference type="GO" id="GO:0008270">
    <property type="term" value="F:zinc ion binding"/>
    <property type="evidence" value="ECO:0007669"/>
    <property type="project" value="InterPro"/>
</dbReference>
<dbReference type="EMBL" id="KZ824443">
    <property type="protein sequence ID" value="RAK99901.1"/>
    <property type="molecule type" value="Genomic_DNA"/>
</dbReference>
<reference evidence="6 7" key="1">
    <citation type="submission" date="2018-02" db="EMBL/GenBank/DDBJ databases">
        <title>The genomes of Aspergillus section Nigri reveals drivers in fungal speciation.</title>
        <authorList>
            <consortium name="DOE Joint Genome Institute"/>
            <person name="Vesth T.C."/>
            <person name="Nybo J."/>
            <person name="Theobald S."/>
            <person name="Brandl J."/>
            <person name="Frisvad J.C."/>
            <person name="Nielsen K.F."/>
            <person name="Lyhne E.K."/>
            <person name="Kogle M.E."/>
            <person name="Kuo A."/>
            <person name="Riley R."/>
            <person name="Clum A."/>
            <person name="Nolan M."/>
            <person name="Lipzen A."/>
            <person name="Salamov A."/>
            <person name="Henrissat B."/>
            <person name="Wiebenga A."/>
            <person name="De vries R.P."/>
            <person name="Grigoriev I.V."/>
            <person name="Mortensen U.H."/>
            <person name="Andersen M.R."/>
            <person name="Baker S.E."/>
        </authorList>
    </citation>
    <scope>NUCLEOTIDE SEQUENCE [LARGE SCALE GENOMIC DNA]</scope>
    <source>
        <strain evidence="6 7">CBS 121593</strain>
    </source>
</reference>
<dbReference type="GO" id="GO:0003677">
    <property type="term" value="F:DNA binding"/>
    <property type="evidence" value="ECO:0007669"/>
    <property type="project" value="UniProtKB-KW"/>
</dbReference>
<dbReference type="GO" id="GO:0009893">
    <property type="term" value="P:positive regulation of metabolic process"/>
    <property type="evidence" value="ECO:0007669"/>
    <property type="project" value="UniProtKB-ARBA"/>
</dbReference>
<dbReference type="InterPro" id="IPR001138">
    <property type="entry name" value="Zn2Cys6_DnaBD"/>
</dbReference>
<dbReference type="InterPro" id="IPR053175">
    <property type="entry name" value="DHMBA_Reg_Transcription_Factor"/>
</dbReference>
<dbReference type="PANTHER" id="PTHR38791:SF5">
    <property type="entry name" value="TRANSCRIPTION FACTOR DBAG-RELATED"/>
    <property type="match status" value="1"/>
</dbReference>
<dbReference type="PROSITE" id="PS00463">
    <property type="entry name" value="ZN2_CY6_FUNGAL_1"/>
    <property type="match status" value="1"/>
</dbReference>
<dbReference type="AlphaFoldDB" id="A0A395GWE0"/>